<keyword evidence="3" id="KW-0560">Oxidoreductase</keyword>
<evidence type="ECO:0000256" key="5">
    <source>
        <dbReference type="PIRSR" id="PIRSR604294-1"/>
    </source>
</evidence>
<evidence type="ECO:0008006" key="9">
    <source>
        <dbReference type="Google" id="ProtNLM"/>
    </source>
</evidence>
<evidence type="ECO:0000313" key="6">
    <source>
        <dbReference type="EMBL" id="CAF2092336.1"/>
    </source>
</evidence>
<dbReference type="GO" id="GO:0010436">
    <property type="term" value="F:carotenoid dioxygenase activity"/>
    <property type="evidence" value="ECO:0007669"/>
    <property type="project" value="TreeGrafter"/>
</dbReference>
<organism evidence="7 8">
    <name type="scientific">Rotaria magnacalcarata</name>
    <dbReference type="NCBI Taxonomy" id="392030"/>
    <lineage>
        <taxon>Eukaryota</taxon>
        <taxon>Metazoa</taxon>
        <taxon>Spiralia</taxon>
        <taxon>Gnathifera</taxon>
        <taxon>Rotifera</taxon>
        <taxon>Eurotatoria</taxon>
        <taxon>Bdelloidea</taxon>
        <taxon>Philodinida</taxon>
        <taxon>Philodinidae</taxon>
        <taxon>Rotaria</taxon>
    </lineage>
</organism>
<proteinExistence type="inferred from homology"/>
<dbReference type="AlphaFoldDB" id="A0A819KZI5"/>
<dbReference type="GO" id="GO:0016121">
    <property type="term" value="P:carotene catabolic process"/>
    <property type="evidence" value="ECO:0007669"/>
    <property type="project" value="TreeGrafter"/>
</dbReference>
<dbReference type="Proteomes" id="UP000663887">
    <property type="component" value="Unassembled WGS sequence"/>
</dbReference>
<name>A0A819KZI5_9BILA</name>
<feature type="binding site" evidence="5">
    <location>
        <position position="223"/>
    </location>
    <ligand>
        <name>Fe cation</name>
        <dbReference type="ChEBI" id="CHEBI:24875"/>
        <note>catalytic</note>
    </ligand>
</feature>
<keyword evidence="4 5" id="KW-0408">Iron</keyword>
<evidence type="ECO:0000256" key="1">
    <source>
        <dbReference type="ARBA" id="ARBA00006787"/>
    </source>
</evidence>
<evidence type="ECO:0000256" key="4">
    <source>
        <dbReference type="ARBA" id="ARBA00023004"/>
    </source>
</evidence>
<feature type="binding site" evidence="5">
    <location>
        <position position="465"/>
    </location>
    <ligand>
        <name>Fe cation</name>
        <dbReference type="ChEBI" id="CHEBI:24875"/>
        <note>catalytic</note>
    </ligand>
</feature>
<keyword evidence="2 5" id="KW-0479">Metal-binding</keyword>
<evidence type="ECO:0000256" key="2">
    <source>
        <dbReference type="ARBA" id="ARBA00022723"/>
    </source>
</evidence>
<protein>
    <recommendedName>
        <fullName evidence="9">Dioxygenase</fullName>
    </recommendedName>
</protein>
<evidence type="ECO:0000256" key="3">
    <source>
        <dbReference type="ARBA" id="ARBA00023002"/>
    </source>
</evidence>
<sequence length="471" mass="52760">MNINAIKESALLSLSNILAKRVAYRSDNPYLETIFAPVATECVETQLKVTGTIPSSLNGILARIGPNPKKVDNPGNHHWFMGDGMVHGLRLENGKALWYKNKFIADTIKDKTLKEKIGQQRGVSGVVNTNIIRHAGRNWALIEAGSYPVELDNDLNSVQVGLFDSPLNQGFTAHPHVDPVTAELHAICYDAFKPNQINYVVINQASQVVKNQAIAVKHGPMIHDCAMTAKQMVIFDLPITFSLKDVIKGHQLPFRWNKKHPARIGLLPRNSADAAVRWYDIDPCFVFHSCNAYELDNGDVVVDVVAHDRVFDTTESVRTGPHVEEVGFERWLLKANSSHVERTLIHKEPQEFPRFDERLMGLPYRHAYAVSLPRSSQTSMPNALIHYDLQTNQVEKFYYGDRKLSGEVIFVAKSATAPENDGWLLSYVHDLDCGNSQVFIIDSLNLKGQPVAVIDLPLRVPMGFHGNWLAF</sequence>
<dbReference type="PANTHER" id="PTHR10543:SF89">
    <property type="entry name" value="CAROTENOID 9,10(9',10')-CLEAVAGE DIOXYGENASE 1"/>
    <property type="match status" value="1"/>
</dbReference>
<evidence type="ECO:0000313" key="8">
    <source>
        <dbReference type="Proteomes" id="UP000663842"/>
    </source>
</evidence>
<gene>
    <name evidence="7" type="ORF">UXM345_LOCUS13443</name>
    <name evidence="6" type="ORF">XDN619_LOCUS16884</name>
</gene>
<comment type="similarity">
    <text evidence="1">Belongs to the carotenoid oxygenase family.</text>
</comment>
<dbReference type="Pfam" id="PF03055">
    <property type="entry name" value="RPE65"/>
    <property type="match status" value="1"/>
</dbReference>
<dbReference type="InterPro" id="IPR004294">
    <property type="entry name" value="Carotenoid_Oase"/>
</dbReference>
<feature type="binding site" evidence="5">
    <location>
        <position position="174"/>
    </location>
    <ligand>
        <name>Fe cation</name>
        <dbReference type="ChEBI" id="CHEBI:24875"/>
        <note>catalytic</note>
    </ligand>
</feature>
<dbReference type="Proteomes" id="UP000663842">
    <property type="component" value="Unassembled WGS sequence"/>
</dbReference>
<dbReference type="GO" id="GO:0046872">
    <property type="term" value="F:metal ion binding"/>
    <property type="evidence" value="ECO:0007669"/>
    <property type="project" value="UniProtKB-KW"/>
</dbReference>
<feature type="binding site" evidence="5">
    <location>
        <position position="288"/>
    </location>
    <ligand>
        <name>Fe cation</name>
        <dbReference type="ChEBI" id="CHEBI:24875"/>
        <note>catalytic</note>
    </ligand>
</feature>
<accession>A0A819KZI5</accession>
<evidence type="ECO:0000313" key="7">
    <source>
        <dbReference type="EMBL" id="CAF3952911.1"/>
    </source>
</evidence>
<comment type="cofactor">
    <cofactor evidence="5">
        <name>Fe(2+)</name>
        <dbReference type="ChEBI" id="CHEBI:29033"/>
    </cofactor>
    <text evidence="5">Binds 1 Fe(2+) ion per subunit.</text>
</comment>
<reference evidence="7" key="1">
    <citation type="submission" date="2021-02" db="EMBL/GenBank/DDBJ databases">
        <authorList>
            <person name="Nowell W R."/>
        </authorList>
    </citation>
    <scope>NUCLEOTIDE SEQUENCE</scope>
</reference>
<dbReference type="EMBL" id="CAJOBF010001457">
    <property type="protein sequence ID" value="CAF3952911.1"/>
    <property type="molecule type" value="Genomic_DNA"/>
</dbReference>
<dbReference type="EMBL" id="CAJNRG010007218">
    <property type="protein sequence ID" value="CAF2092336.1"/>
    <property type="molecule type" value="Genomic_DNA"/>
</dbReference>
<dbReference type="PANTHER" id="PTHR10543">
    <property type="entry name" value="BETA-CAROTENE DIOXYGENASE"/>
    <property type="match status" value="1"/>
</dbReference>
<comment type="caution">
    <text evidence="7">The sequence shown here is derived from an EMBL/GenBank/DDBJ whole genome shotgun (WGS) entry which is preliminary data.</text>
</comment>